<feature type="chain" id="PRO_5015586030" description="SH3b domain-containing protein" evidence="1">
    <location>
        <begin position="25"/>
        <end position="435"/>
    </location>
</feature>
<evidence type="ECO:0000313" key="4">
    <source>
        <dbReference type="Proteomes" id="UP000238954"/>
    </source>
</evidence>
<keyword evidence="4" id="KW-1185">Reference proteome</keyword>
<dbReference type="Gene3D" id="2.30.30.40">
    <property type="entry name" value="SH3 Domains"/>
    <property type="match status" value="1"/>
</dbReference>
<dbReference type="InterPro" id="IPR035681">
    <property type="entry name" value="ComA-like_MBL"/>
</dbReference>
<reference evidence="4" key="1">
    <citation type="submission" date="2017-11" db="EMBL/GenBank/DDBJ databases">
        <title>The complete genome sequence of Sphingopyxis pomeranensis sp. nov. strain WS5A3p.</title>
        <authorList>
            <person name="Kaminski M.A."/>
        </authorList>
    </citation>
    <scope>NUCLEOTIDE SEQUENCE [LARGE SCALE GENOMIC DNA]</scope>
    <source>
        <strain evidence="4">WS5A3p</strain>
    </source>
</reference>
<protein>
    <recommendedName>
        <fullName evidence="2">SH3b domain-containing protein</fullName>
    </recommendedName>
</protein>
<dbReference type="PROSITE" id="PS51781">
    <property type="entry name" value="SH3B"/>
    <property type="match status" value="1"/>
</dbReference>
<dbReference type="InterPro" id="IPR036866">
    <property type="entry name" value="RibonucZ/Hydroxyglut_hydro"/>
</dbReference>
<dbReference type="SUPFAM" id="SSF56281">
    <property type="entry name" value="Metallo-hydrolase/oxidoreductase"/>
    <property type="match status" value="1"/>
</dbReference>
<dbReference type="CDD" id="cd07731">
    <property type="entry name" value="ComA-like_MBL-fold"/>
    <property type="match status" value="1"/>
</dbReference>
<sequence length="435" mass="46540">MTLRSCFAALFLSVAILMSSPATADDVAPSARVSSAVLVRQGPSTDTAILARLRPGDSATLVGEISGWYVVELADGTRGYVSKAWTIVRTEGGTEALAQSGYKIHVIDVGTGLAVFVEGPGFALLYDAGSQDDLHDGDENRVVAYIRAARPDLTRIDHLILSHPHKDHLQLMPAVFDTFQIGNVWDSGRVNKTDGYCHFLKAAMAEPGARYHDAIASNAARDVTFTGSGCNGTVTVRQAEMMSEAPVALGTRARMRFLYRDAHPYSDPNGNSVVVSLDLDGKRILLAGDAEGGERELPATPPSPRSIEAKLLLCCAADLKADVLVVGHHGSLTSSRTAFLDAVGASIYAISSGPYPYHRVRLPDAEIVSELERRGQVLRTDREDGFRLEDDARACEMRDRKVGPDADEMPGGCDNILIDIGPGGSIRAGYSSLSD</sequence>
<organism evidence="3 4">
    <name type="scientific">Sphingopyxis lindanitolerans</name>
    <dbReference type="NCBI Taxonomy" id="2054227"/>
    <lineage>
        <taxon>Bacteria</taxon>
        <taxon>Pseudomonadati</taxon>
        <taxon>Pseudomonadota</taxon>
        <taxon>Alphaproteobacteria</taxon>
        <taxon>Sphingomonadales</taxon>
        <taxon>Sphingomonadaceae</taxon>
        <taxon>Sphingopyxis</taxon>
    </lineage>
</organism>
<dbReference type="Proteomes" id="UP000238954">
    <property type="component" value="Chromosome"/>
</dbReference>
<gene>
    <name evidence="3" type="ORF">CVO77_17140</name>
</gene>
<dbReference type="InterPro" id="IPR003646">
    <property type="entry name" value="SH3-like_bac-type"/>
</dbReference>
<feature type="signal peptide" evidence="1">
    <location>
        <begin position="1"/>
        <end position="24"/>
    </location>
</feature>
<dbReference type="AlphaFoldDB" id="A0A2S8B341"/>
<keyword evidence="1" id="KW-0732">Signal</keyword>
<dbReference type="Pfam" id="PF00753">
    <property type="entry name" value="Lactamase_B"/>
    <property type="match status" value="1"/>
</dbReference>
<name>A0A2S8B341_9SPHN</name>
<dbReference type="Gene3D" id="3.60.15.10">
    <property type="entry name" value="Ribonuclease Z/Hydroxyacylglutathione hydrolase-like"/>
    <property type="match status" value="1"/>
</dbReference>
<dbReference type="OrthoDB" id="7177610at2"/>
<proteinExistence type="predicted"/>
<dbReference type="InterPro" id="IPR001279">
    <property type="entry name" value="Metallo-B-lactamas"/>
</dbReference>
<dbReference type="Pfam" id="PF08239">
    <property type="entry name" value="SH3_3"/>
    <property type="match status" value="1"/>
</dbReference>
<dbReference type="InterPro" id="IPR052159">
    <property type="entry name" value="Competence_DNA_uptake"/>
</dbReference>
<dbReference type="RefSeq" id="WP_106000097.1">
    <property type="nucleotide sequence ID" value="NZ_CM009578.1"/>
</dbReference>
<dbReference type="SMART" id="SM00287">
    <property type="entry name" value="SH3b"/>
    <property type="match status" value="1"/>
</dbReference>
<evidence type="ECO:0000259" key="2">
    <source>
        <dbReference type="PROSITE" id="PS51781"/>
    </source>
</evidence>
<dbReference type="PANTHER" id="PTHR30619:SF1">
    <property type="entry name" value="RECOMBINATION PROTEIN 2"/>
    <property type="match status" value="1"/>
</dbReference>
<feature type="domain" description="SH3b" evidence="2">
    <location>
        <begin position="28"/>
        <end position="90"/>
    </location>
</feature>
<evidence type="ECO:0000256" key="1">
    <source>
        <dbReference type="SAM" id="SignalP"/>
    </source>
</evidence>
<evidence type="ECO:0000313" key="3">
    <source>
        <dbReference type="EMBL" id="PQM26728.1"/>
    </source>
</evidence>
<comment type="caution">
    <text evidence="3">The sequence shown here is derived from an EMBL/GenBank/DDBJ whole genome shotgun (WGS) entry which is preliminary data.</text>
</comment>
<dbReference type="PANTHER" id="PTHR30619">
    <property type="entry name" value="DNA INTERNALIZATION/COMPETENCE PROTEIN COMEC/REC2"/>
    <property type="match status" value="1"/>
</dbReference>
<dbReference type="EMBL" id="PHFW01000003">
    <property type="protein sequence ID" value="PQM26728.1"/>
    <property type="molecule type" value="Genomic_DNA"/>
</dbReference>
<accession>A0A2S8B341</accession>